<protein>
    <submittedName>
        <fullName evidence="2">Uncharacterized protein</fullName>
    </submittedName>
</protein>
<keyword evidence="1" id="KW-0732">Signal</keyword>
<dbReference type="GeneID" id="87844769"/>
<dbReference type="Proteomes" id="UP001278766">
    <property type="component" value="Unassembled WGS sequence"/>
</dbReference>
<gene>
    <name evidence="2" type="ORF">B0H64DRAFT_470194</name>
</gene>
<feature type="chain" id="PRO_5042055988" evidence="1">
    <location>
        <begin position="30"/>
        <end position="375"/>
    </location>
</feature>
<name>A0AAE0LX88_9PEZI</name>
<organism evidence="2 3">
    <name type="scientific">Chaetomium fimeti</name>
    <dbReference type="NCBI Taxonomy" id="1854472"/>
    <lineage>
        <taxon>Eukaryota</taxon>
        <taxon>Fungi</taxon>
        <taxon>Dikarya</taxon>
        <taxon>Ascomycota</taxon>
        <taxon>Pezizomycotina</taxon>
        <taxon>Sordariomycetes</taxon>
        <taxon>Sordariomycetidae</taxon>
        <taxon>Sordariales</taxon>
        <taxon>Chaetomiaceae</taxon>
        <taxon>Chaetomium</taxon>
    </lineage>
</organism>
<reference evidence="2" key="1">
    <citation type="journal article" date="2023" name="Mol. Phylogenet. Evol.">
        <title>Genome-scale phylogeny and comparative genomics of the fungal order Sordariales.</title>
        <authorList>
            <person name="Hensen N."/>
            <person name="Bonometti L."/>
            <person name="Westerberg I."/>
            <person name="Brannstrom I.O."/>
            <person name="Guillou S."/>
            <person name="Cros-Aarteil S."/>
            <person name="Calhoun S."/>
            <person name="Haridas S."/>
            <person name="Kuo A."/>
            <person name="Mondo S."/>
            <person name="Pangilinan J."/>
            <person name="Riley R."/>
            <person name="LaButti K."/>
            <person name="Andreopoulos B."/>
            <person name="Lipzen A."/>
            <person name="Chen C."/>
            <person name="Yan M."/>
            <person name="Daum C."/>
            <person name="Ng V."/>
            <person name="Clum A."/>
            <person name="Steindorff A."/>
            <person name="Ohm R.A."/>
            <person name="Martin F."/>
            <person name="Silar P."/>
            <person name="Natvig D.O."/>
            <person name="Lalanne C."/>
            <person name="Gautier V."/>
            <person name="Ament-Velasquez S.L."/>
            <person name="Kruys A."/>
            <person name="Hutchinson M.I."/>
            <person name="Powell A.J."/>
            <person name="Barry K."/>
            <person name="Miller A.N."/>
            <person name="Grigoriev I.V."/>
            <person name="Debuchy R."/>
            <person name="Gladieux P."/>
            <person name="Hiltunen Thoren M."/>
            <person name="Johannesson H."/>
        </authorList>
    </citation>
    <scope>NUCLEOTIDE SEQUENCE</scope>
    <source>
        <strain evidence="2">CBS 168.71</strain>
    </source>
</reference>
<dbReference type="Gene3D" id="3.40.50.300">
    <property type="entry name" value="P-loop containing nucleotide triphosphate hydrolases"/>
    <property type="match status" value="1"/>
</dbReference>
<comment type="caution">
    <text evidence="2">The sequence shown here is derived from an EMBL/GenBank/DDBJ whole genome shotgun (WGS) entry which is preliminary data.</text>
</comment>
<keyword evidence="3" id="KW-1185">Reference proteome</keyword>
<evidence type="ECO:0000256" key="1">
    <source>
        <dbReference type="SAM" id="SignalP"/>
    </source>
</evidence>
<reference evidence="2" key="2">
    <citation type="submission" date="2023-06" db="EMBL/GenBank/DDBJ databases">
        <authorList>
            <consortium name="Lawrence Berkeley National Laboratory"/>
            <person name="Haridas S."/>
            <person name="Hensen N."/>
            <person name="Bonometti L."/>
            <person name="Westerberg I."/>
            <person name="Brannstrom I.O."/>
            <person name="Guillou S."/>
            <person name="Cros-Aarteil S."/>
            <person name="Calhoun S."/>
            <person name="Kuo A."/>
            <person name="Mondo S."/>
            <person name="Pangilinan J."/>
            <person name="Riley R."/>
            <person name="Labutti K."/>
            <person name="Andreopoulos B."/>
            <person name="Lipzen A."/>
            <person name="Chen C."/>
            <person name="Yanf M."/>
            <person name="Daum C."/>
            <person name="Ng V."/>
            <person name="Clum A."/>
            <person name="Steindorff A."/>
            <person name="Ohm R."/>
            <person name="Martin F."/>
            <person name="Silar P."/>
            <person name="Natvig D."/>
            <person name="Lalanne C."/>
            <person name="Gautier V."/>
            <person name="Ament-Velasquez S.L."/>
            <person name="Kruys A."/>
            <person name="Hutchinson M.I."/>
            <person name="Powell A.J."/>
            <person name="Barry K."/>
            <person name="Miller A.N."/>
            <person name="Grigoriev I.V."/>
            <person name="Debuchy R."/>
            <person name="Gladieux P."/>
            <person name="Thoren M.H."/>
            <person name="Johannesson H."/>
        </authorList>
    </citation>
    <scope>NUCLEOTIDE SEQUENCE</scope>
    <source>
        <strain evidence="2">CBS 168.71</strain>
    </source>
</reference>
<proteinExistence type="predicted"/>
<accession>A0AAE0LX88</accession>
<dbReference type="EMBL" id="JAUEPN010000001">
    <property type="protein sequence ID" value="KAK3300064.1"/>
    <property type="molecule type" value="Genomic_DNA"/>
</dbReference>
<feature type="signal peptide" evidence="1">
    <location>
        <begin position="1"/>
        <end position="29"/>
    </location>
</feature>
<dbReference type="SUPFAM" id="SSF52540">
    <property type="entry name" value="P-loop containing nucleoside triphosphate hydrolases"/>
    <property type="match status" value="1"/>
</dbReference>
<dbReference type="InterPro" id="IPR027417">
    <property type="entry name" value="P-loop_NTPase"/>
</dbReference>
<evidence type="ECO:0000313" key="3">
    <source>
        <dbReference type="Proteomes" id="UP001278766"/>
    </source>
</evidence>
<sequence length="375" mass="41901">MTMISMGAGTWMAFPTFFRTAHLPPCCWASSIRWARPVQYISCPFPILSALSSFLMHRKLNDLASSFFTCQDINRFPSPISELLSYIPRRRQRLRNPVSRCRAPSRLDIPFFSPFFIKKMEPTPPLSPRLGPYGEIMATENTGGTTSAQFFEDDAVCSLLAHLDEPTDLLVLGLPDTGKKSLLANLRAVATAATADDLFAAPSCADAWPSFCSPAPAPTPDCGWQLTVNNAQCAAFDLGGNHQESWWRCRRLKQHLQRALVPQETDELLKQQPPGARVGGVLFVVDWEAWQTHEKAYQEMLGVLNIDQLAGVPFAILFSGADPNPDECNLAEYESVYDQWRSSVPSDGEVEVFMGSVEDHWGYRAAFEWLLKDFV</sequence>
<dbReference type="RefSeq" id="XP_062663578.1">
    <property type="nucleotide sequence ID" value="XM_062807821.1"/>
</dbReference>
<evidence type="ECO:0000313" key="2">
    <source>
        <dbReference type="EMBL" id="KAK3300064.1"/>
    </source>
</evidence>
<dbReference type="AlphaFoldDB" id="A0AAE0LX88"/>